<dbReference type="Pfam" id="PF02518">
    <property type="entry name" value="HATPase_c"/>
    <property type="match status" value="1"/>
</dbReference>
<evidence type="ECO:0000256" key="5">
    <source>
        <dbReference type="ARBA" id="ARBA00022741"/>
    </source>
</evidence>
<keyword evidence="9" id="KW-1133">Transmembrane helix</keyword>
<dbReference type="AlphaFoldDB" id="A0A7W5YC59"/>
<dbReference type="EMBL" id="JACIBV010000001">
    <property type="protein sequence ID" value="MBB3728948.1"/>
    <property type="molecule type" value="Genomic_DNA"/>
</dbReference>
<dbReference type="InterPro" id="IPR011712">
    <property type="entry name" value="Sig_transdc_His_kin_sub3_dim/P"/>
</dbReference>
<accession>A0A7W5YC59</accession>
<dbReference type="PANTHER" id="PTHR24421:SF10">
    <property type="entry name" value="NITRATE_NITRITE SENSOR PROTEIN NARQ"/>
    <property type="match status" value="1"/>
</dbReference>
<feature type="transmembrane region" description="Helical" evidence="9">
    <location>
        <begin position="84"/>
        <end position="106"/>
    </location>
</feature>
<evidence type="ECO:0000256" key="8">
    <source>
        <dbReference type="ARBA" id="ARBA00023012"/>
    </source>
</evidence>
<dbReference type="GeneID" id="95391154"/>
<gene>
    <name evidence="12" type="ORF">FHR33_004808</name>
</gene>
<dbReference type="InterPro" id="IPR003594">
    <property type="entry name" value="HATPase_dom"/>
</dbReference>
<evidence type="ECO:0000313" key="13">
    <source>
        <dbReference type="Proteomes" id="UP000579945"/>
    </source>
</evidence>
<keyword evidence="5" id="KW-0547">Nucleotide-binding</keyword>
<dbReference type="CDD" id="cd16917">
    <property type="entry name" value="HATPase_UhpB-NarQ-NarX-like"/>
    <property type="match status" value="1"/>
</dbReference>
<dbReference type="GO" id="GO:0046983">
    <property type="term" value="F:protein dimerization activity"/>
    <property type="evidence" value="ECO:0007669"/>
    <property type="project" value="InterPro"/>
</dbReference>
<feature type="domain" description="Signal transduction histidine kinase subgroup 3 dimerisation and phosphoacceptor" evidence="11">
    <location>
        <begin position="134"/>
        <end position="196"/>
    </location>
</feature>
<protein>
    <recommendedName>
        <fullName evidence="2">histidine kinase</fullName>
        <ecNumber evidence="2">2.7.13.3</ecNumber>
    </recommendedName>
</protein>
<comment type="caution">
    <text evidence="12">The sequence shown here is derived from an EMBL/GenBank/DDBJ whole genome shotgun (WGS) entry which is preliminary data.</text>
</comment>
<evidence type="ECO:0000259" key="10">
    <source>
        <dbReference type="Pfam" id="PF02518"/>
    </source>
</evidence>
<keyword evidence="13" id="KW-1185">Reference proteome</keyword>
<dbReference type="SUPFAM" id="SSF55874">
    <property type="entry name" value="ATPase domain of HSP90 chaperone/DNA topoisomerase II/histidine kinase"/>
    <property type="match status" value="1"/>
</dbReference>
<keyword evidence="8" id="KW-0902">Two-component regulatory system</keyword>
<dbReference type="EC" id="2.7.13.3" evidence="2"/>
<evidence type="ECO:0000256" key="9">
    <source>
        <dbReference type="SAM" id="Phobius"/>
    </source>
</evidence>
<evidence type="ECO:0000259" key="11">
    <source>
        <dbReference type="Pfam" id="PF07730"/>
    </source>
</evidence>
<keyword evidence="9" id="KW-0812">Transmembrane</keyword>
<proteinExistence type="predicted"/>
<evidence type="ECO:0000256" key="6">
    <source>
        <dbReference type="ARBA" id="ARBA00022777"/>
    </source>
</evidence>
<dbReference type="Proteomes" id="UP000579945">
    <property type="component" value="Unassembled WGS sequence"/>
</dbReference>
<keyword evidence="7" id="KW-0067">ATP-binding</keyword>
<keyword evidence="9" id="KW-0472">Membrane</keyword>
<name>A0A7W5YC59_9ACTN</name>
<dbReference type="InterPro" id="IPR036890">
    <property type="entry name" value="HATPase_C_sf"/>
</dbReference>
<dbReference type="RefSeq" id="WP_312895687.1">
    <property type="nucleotide sequence ID" value="NZ_BAAAXX010000098.1"/>
</dbReference>
<dbReference type="Gene3D" id="3.30.565.10">
    <property type="entry name" value="Histidine kinase-like ATPase, C-terminal domain"/>
    <property type="match status" value="1"/>
</dbReference>
<evidence type="ECO:0000256" key="1">
    <source>
        <dbReference type="ARBA" id="ARBA00000085"/>
    </source>
</evidence>
<evidence type="ECO:0000313" key="12">
    <source>
        <dbReference type="EMBL" id="MBB3728948.1"/>
    </source>
</evidence>
<feature type="domain" description="Histidine kinase/HSP90-like ATPase" evidence="10">
    <location>
        <begin position="231"/>
        <end position="317"/>
    </location>
</feature>
<dbReference type="GO" id="GO:0016020">
    <property type="term" value="C:membrane"/>
    <property type="evidence" value="ECO:0007669"/>
    <property type="project" value="InterPro"/>
</dbReference>
<evidence type="ECO:0000256" key="2">
    <source>
        <dbReference type="ARBA" id="ARBA00012438"/>
    </source>
</evidence>
<feature type="transmembrane region" description="Helical" evidence="9">
    <location>
        <begin position="45"/>
        <end position="72"/>
    </location>
</feature>
<organism evidence="12 13">
    <name type="scientific">Nonomuraea dietziae</name>
    <dbReference type="NCBI Taxonomy" id="65515"/>
    <lineage>
        <taxon>Bacteria</taxon>
        <taxon>Bacillati</taxon>
        <taxon>Actinomycetota</taxon>
        <taxon>Actinomycetes</taxon>
        <taxon>Streptosporangiales</taxon>
        <taxon>Streptosporangiaceae</taxon>
        <taxon>Nonomuraea</taxon>
    </lineage>
</organism>
<dbReference type="Gene3D" id="1.20.5.1930">
    <property type="match status" value="1"/>
</dbReference>
<keyword evidence="6 12" id="KW-0418">Kinase</keyword>
<keyword evidence="4" id="KW-0808">Transferase</keyword>
<evidence type="ECO:0000256" key="7">
    <source>
        <dbReference type="ARBA" id="ARBA00022840"/>
    </source>
</evidence>
<dbReference type="GO" id="GO:0000155">
    <property type="term" value="F:phosphorelay sensor kinase activity"/>
    <property type="evidence" value="ECO:0007669"/>
    <property type="project" value="InterPro"/>
</dbReference>
<dbReference type="GO" id="GO:0005524">
    <property type="term" value="F:ATP binding"/>
    <property type="evidence" value="ECO:0007669"/>
    <property type="project" value="UniProtKB-KW"/>
</dbReference>
<evidence type="ECO:0000256" key="3">
    <source>
        <dbReference type="ARBA" id="ARBA00022553"/>
    </source>
</evidence>
<reference evidence="12 13" key="1">
    <citation type="submission" date="2020-08" db="EMBL/GenBank/DDBJ databases">
        <title>Sequencing the genomes of 1000 actinobacteria strains.</title>
        <authorList>
            <person name="Klenk H.-P."/>
        </authorList>
    </citation>
    <scope>NUCLEOTIDE SEQUENCE [LARGE SCALE GENOMIC DNA]</scope>
    <source>
        <strain evidence="12 13">DSM 44320</strain>
    </source>
</reference>
<keyword evidence="3" id="KW-0597">Phosphoprotein</keyword>
<comment type="catalytic activity">
    <reaction evidence="1">
        <text>ATP + protein L-histidine = ADP + protein N-phospho-L-histidine.</text>
        <dbReference type="EC" id="2.7.13.3"/>
    </reaction>
</comment>
<dbReference type="Pfam" id="PF07730">
    <property type="entry name" value="HisKA_3"/>
    <property type="match status" value="1"/>
</dbReference>
<dbReference type="InterPro" id="IPR050482">
    <property type="entry name" value="Sensor_HK_TwoCompSys"/>
</dbReference>
<sequence>MRLFTNAATGVAALVLLLALPFARRRVLAAARRLAGSDPGDLRLVAWLFVHGVTGPAALLGVVVMLSALGVIWTLRTAETSMAVTLTLSLSMLAIVSLAAGFGHLATRAQARLADLLLHPDTRVRELADAQAAELRRIERDLHDGAQARLISIRMTLGLARSAPDPRGLIEEAWESAGQALTDLRDLVRNIHPPVLADRGLVGALQAAALLCPVPVRLDLDLEGRPEAPVESALYFAATEALSNVAKHSGASSAWVRLTYADGVLRLTVGDDGRGGADPAAGTGLRGIARRLSAFEGTLTVHSPPGGPSELIMELPCALSSPKISLSSGTG</sequence>
<evidence type="ECO:0000256" key="4">
    <source>
        <dbReference type="ARBA" id="ARBA00022679"/>
    </source>
</evidence>
<dbReference type="PANTHER" id="PTHR24421">
    <property type="entry name" value="NITRATE/NITRITE SENSOR PROTEIN NARX-RELATED"/>
    <property type="match status" value="1"/>
</dbReference>